<gene>
    <name evidence="1" type="ORF">Bhyg_01459</name>
</gene>
<evidence type="ECO:0000313" key="1">
    <source>
        <dbReference type="EMBL" id="KAJ6646248.1"/>
    </source>
</evidence>
<protein>
    <submittedName>
        <fullName evidence="1">Uncharacterized protein</fullName>
    </submittedName>
</protein>
<evidence type="ECO:0000313" key="2">
    <source>
        <dbReference type="Proteomes" id="UP001151699"/>
    </source>
</evidence>
<accession>A0A9Q0N9K2</accession>
<feature type="non-terminal residue" evidence="1">
    <location>
        <position position="1"/>
    </location>
</feature>
<dbReference type="Proteomes" id="UP001151699">
    <property type="component" value="Chromosome A"/>
</dbReference>
<organism evidence="1 2">
    <name type="scientific">Pseudolycoriella hygida</name>
    <dbReference type="NCBI Taxonomy" id="35572"/>
    <lineage>
        <taxon>Eukaryota</taxon>
        <taxon>Metazoa</taxon>
        <taxon>Ecdysozoa</taxon>
        <taxon>Arthropoda</taxon>
        <taxon>Hexapoda</taxon>
        <taxon>Insecta</taxon>
        <taxon>Pterygota</taxon>
        <taxon>Neoptera</taxon>
        <taxon>Endopterygota</taxon>
        <taxon>Diptera</taxon>
        <taxon>Nematocera</taxon>
        <taxon>Sciaroidea</taxon>
        <taxon>Sciaridae</taxon>
        <taxon>Pseudolycoriella</taxon>
    </lineage>
</organism>
<comment type="caution">
    <text evidence="1">The sequence shown here is derived from an EMBL/GenBank/DDBJ whole genome shotgun (WGS) entry which is preliminary data.</text>
</comment>
<proteinExistence type="predicted"/>
<dbReference type="AlphaFoldDB" id="A0A9Q0N9K2"/>
<sequence length="112" mass="12837">IGEQVDAKVDERVLCLFASLRDSSRQPFTRLMDVYRESSINNRLGSNKRDDIIVKCVWEEPDISVLITISGNLVTFSVTYLFGTAYNETRTEKQKEIRINCSSKPNYKKSVP</sequence>
<keyword evidence="2" id="KW-1185">Reference proteome</keyword>
<dbReference type="EMBL" id="WJQU01000001">
    <property type="protein sequence ID" value="KAJ6646248.1"/>
    <property type="molecule type" value="Genomic_DNA"/>
</dbReference>
<reference evidence="1" key="1">
    <citation type="submission" date="2022-07" db="EMBL/GenBank/DDBJ databases">
        <authorList>
            <person name="Trinca V."/>
            <person name="Uliana J.V.C."/>
            <person name="Torres T.T."/>
            <person name="Ward R.J."/>
            <person name="Monesi N."/>
        </authorList>
    </citation>
    <scope>NUCLEOTIDE SEQUENCE</scope>
    <source>
        <strain evidence="1">HSMRA1968</strain>
        <tissue evidence="1">Whole embryos</tissue>
    </source>
</reference>
<name>A0A9Q0N9K2_9DIPT</name>